<dbReference type="PRINTS" id="PR00986">
    <property type="entry name" value="TRNASYNTHVAL"/>
</dbReference>
<sequence length="902" mass="103558">MSKVELSKTYEANKVEDNIYKIWEESGFFAPDNLKKAKTPFTIAMPPPNVTGILHLGHAFENALMDIAIRYQRMKGKKALLIPGTDHAAVATQAKVEDELKKQGIQNPRQELGREKLLEKIREYAENSKAIILSQIKKMGTSCDWSRLAYTFDETRSQAVNVMFKKMFDDGLIYRGYRVINWSVKGQSTASDDELVYIEQPTKVYTFKYSSDFPIPLATTRPETKLGDTAVAVHPDDERYKKYIGQKFIVDVGAKNLLAITVIADKNVDPNYGTGAVGVTPAHSPIDFEMYQNNKNIGLIQVIGTDGKMTEAAGPAYQGLTALEAREKFVDWLKKNNLYLKEEEIVHSVGTSDRFGDVVEALPMEQWFIDVNKPIKPRNKSLKDLMREAVTVGHNGDKNKKIIIIPERFQKIYLHWIDNLRDWNISRQIWWGHQIPVWYCRGKDRDKCFKECHQPIVSEEKPKKCPVCGSRDLVQDEDTLDTWFSSGTWTFSILGWPKKTKDLKNYHPTAWMQMGYEILFFWLARMILMSTYALDEIPFREVYIHGILRDKNGRKFSKSTGNGPDPLEIIKQYGADALRLSLIKGITAGNDARFYEEKVEAARNFVNKLWNISRFIFNSVSEIKIIDKAPKVKTLADKWLLTKLENIKSAVETSLDNYEFSYASELLYNFTWSDFADWYIEVYKVESKKLKGNEEILLYTLQNLLKLWHPFCPFVTEEIWHHFSANELLMVAKWPSAKKKEANNNKILADFELVKNLITAIRNLRSENKIEPKKKIKVIIYASDKIKIVKSQAELIKNFWTNIETLEIKKSGQKPANCLSAVAGGCELYLDLTGIIDLEAEKSRLIKEIEGAEKYLKSLEGKLANQEFVSQAPQAVVEKEKEKLVSQKVKLDKLKNQLNNLK</sequence>
<evidence type="ECO:0000256" key="9">
    <source>
        <dbReference type="ARBA" id="ARBA00060830"/>
    </source>
</evidence>
<feature type="short sequence motif" description="'HIGH' region" evidence="10">
    <location>
        <begin position="48"/>
        <end position="58"/>
    </location>
</feature>
<evidence type="ECO:0000256" key="8">
    <source>
        <dbReference type="ARBA" id="ARBA00047552"/>
    </source>
</evidence>
<dbReference type="CDD" id="cd00817">
    <property type="entry name" value="ValRS_core"/>
    <property type="match status" value="1"/>
</dbReference>
<dbReference type="PANTHER" id="PTHR11946:SF93">
    <property type="entry name" value="VALINE--TRNA LIGASE, CHLOROPLASTIC_MITOCHONDRIAL 2"/>
    <property type="match status" value="1"/>
</dbReference>
<feature type="coiled-coil region" evidence="10">
    <location>
        <begin position="835"/>
        <end position="897"/>
    </location>
</feature>
<dbReference type="InterPro" id="IPR013155">
    <property type="entry name" value="M/V/L/I-tRNA-synth_anticd-bd"/>
</dbReference>
<evidence type="ECO:0000256" key="6">
    <source>
        <dbReference type="ARBA" id="ARBA00023054"/>
    </source>
</evidence>
<dbReference type="GO" id="GO:0002161">
    <property type="term" value="F:aminoacyl-tRNA deacylase activity"/>
    <property type="evidence" value="ECO:0007669"/>
    <property type="project" value="InterPro"/>
</dbReference>
<feature type="short sequence motif" description="'KMSKS' region" evidence="10">
    <location>
        <begin position="555"/>
        <end position="559"/>
    </location>
</feature>
<dbReference type="Gene3D" id="1.10.287.380">
    <property type="entry name" value="Valyl-tRNA synthetase, C-terminal domain"/>
    <property type="match status" value="1"/>
</dbReference>
<keyword evidence="7 10" id="KW-0030">Aminoacyl-tRNA synthetase</keyword>
<evidence type="ECO:0000259" key="12">
    <source>
        <dbReference type="Pfam" id="PF08264"/>
    </source>
</evidence>
<dbReference type="AlphaFoldDB" id="A0A1G1YH34"/>
<dbReference type="GO" id="GO:0005524">
    <property type="term" value="F:ATP binding"/>
    <property type="evidence" value="ECO:0007669"/>
    <property type="project" value="UniProtKB-UniRule"/>
</dbReference>
<dbReference type="InterPro" id="IPR019499">
    <property type="entry name" value="Val-tRNA_synth_tRNA-bd"/>
</dbReference>
<dbReference type="CDD" id="cd07962">
    <property type="entry name" value="Anticodon_Ia_Val"/>
    <property type="match status" value="1"/>
</dbReference>
<dbReference type="GO" id="GO:0006438">
    <property type="term" value="P:valyl-tRNA aminoacylation"/>
    <property type="evidence" value="ECO:0007669"/>
    <property type="project" value="UniProtKB-UniRule"/>
</dbReference>
<comment type="subcellular location">
    <subcellularLocation>
        <location evidence="10">Cytoplasm</location>
    </subcellularLocation>
</comment>
<dbReference type="SUPFAM" id="SSF47323">
    <property type="entry name" value="Anticodon-binding domain of a subclass of class I aminoacyl-tRNA synthetases"/>
    <property type="match status" value="1"/>
</dbReference>
<protein>
    <recommendedName>
        <fullName evidence="10">Valine--tRNA ligase</fullName>
        <ecNumber evidence="10">6.1.1.9</ecNumber>
    </recommendedName>
    <alternativeName>
        <fullName evidence="10">Valyl-tRNA synthetase</fullName>
        <shortName evidence="10">ValRS</shortName>
    </alternativeName>
</protein>
<keyword evidence="2 10" id="KW-0436">Ligase</keyword>
<comment type="function">
    <text evidence="10">Catalyzes the attachment of valine to tRNA(Val). As ValRS can inadvertently accommodate and process structurally similar amino acids such as threonine, to avoid such errors, it has a 'posttransfer' editing activity that hydrolyzes mischarged Thr-tRNA(Val) in a tRNA-dependent manner.</text>
</comment>
<evidence type="ECO:0000313" key="15">
    <source>
        <dbReference type="Proteomes" id="UP000177376"/>
    </source>
</evidence>
<dbReference type="EMBL" id="MHIM01000033">
    <property type="protein sequence ID" value="OGY51665.1"/>
    <property type="molecule type" value="Genomic_DNA"/>
</dbReference>
<dbReference type="InterPro" id="IPR010978">
    <property type="entry name" value="tRNA-bd_arm"/>
</dbReference>
<dbReference type="GO" id="GO:0005829">
    <property type="term" value="C:cytosol"/>
    <property type="evidence" value="ECO:0007669"/>
    <property type="project" value="TreeGrafter"/>
</dbReference>
<dbReference type="InterPro" id="IPR002303">
    <property type="entry name" value="Valyl-tRNA_ligase"/>
</dbReference>
<dbReference type="HAMAP" id="MF_02004">
    <property type="entry name" value="Val_tRNA_synth_type1"/>
    <property type="match status" value="1"/>
</dbReference>
<dbReference type="InterPro" id="IPR033705">
    <property type="entry name" value="Anticodon_Ia_Val"/>
</dbReference>
<dbReference type="InterPro" id="IPR001412">
    <property type="entry name" value="aa-tRNA-synth_I_CS"/>
</dbReference>
<dbReference type="SUPFAM" id="SSF46589">
    <property type="entry name" value="tRNA-binding arm"/>
    <property type="match status" value="1"/>
</dbReference>
<evidence type="ECO:0000256" key="2">
    <source>
        <dbReference type="ARBA" id="ARBA00022598"/>
    </source>
</evidence>
<evidence type="ECO:0000256" key="3">
    <source>
        <dbReference type="ARBA" id="ARBA00022741"/>
    </source>
</evidence>
<dbReference type="PANTHER" id="PTHR11946">
    <property type="entry name" value="VALYL-TRNA SYNTHETASES"/>
    <property type="match status" value="1"/>
</dbReference>
<comment type="domain">
    <text evidence="10">ValRS has two distinct active sites: one for aminoacylation and one for editing. The misactivated threonine is translocated from the active site to the editing site.</text>
</comment>
<dbReference type="Pfam" id="PF00133">
    <property type="entry name" value="tRNA-synt_1"/>
    <property type="match status" value="1"/>
</dbReference>
<reference evidence="14 15" key="1">
    <citation type="journal article" date="2016" name="Nat. Commun.">
        <title>Thousands of microbial genomes shed light on interconnected biogeochemical processes in an aquifer system.</title>
        <authorList>
            <person name="Anantharaman K."/>
            <person name="Brown C.T."/>
            <person name="Hug L.A."/>
            <person name="Sharon I."/>
            <person name="Castelle C.J."/>
            <person name="Probst A.J."/>
            <person name="Thomas B.C."/>
            <person name="Singh A."/>
            <person name="Wilkins M.J."/>
            <person name="Karaoz U."/>
            <person name="Brodie E.L."/>
            <person name="Williams K.H."/>
            <person name="Hubbard S.S."/>
            <person name="Banfield J.F."/>
        </authorList>
    </citation>
    <scope>NUCLEOTIDE SEQUENCE [LARGE SCALE GENOMIC DNA]</scope>
</reference>
<evidence type="ECO:0000313" key="14">
    <source>
        <dbReference type="EMBL" id="OGY51665.1"/>
    </source>
</evidence>
<feature type="binding site" evidence="10">
    <location>
        <position position="558"/>
    </location>
    <ligand>
        <name>ATP</name>
        <dbReference type="ChEBI" id="CHEBI:30616"/>
    </ligand>
</feature>
<dbReference type="Proteomes" id="UP000177376">
    <property type="component" value="Unassembled WGS sequence"/>
</dbReference>
<keyword evidence="6 10" id="KW-0175">Coiled coil</keyword>
<evidence type="ECO:0000259" key="13">
    <source>
        <dbReference type="Pfam" id="PF10458"/>
    </source>
</evidence>
<organism evidence="14 15">
    <name type="scientific">Candidatus Buchananbacteria bacterium RIFCSPLOWO2_01_FULL_39_33</name>
    <dbReference type="NCBI Taxonomy" id="1797543"/>
    <lineage>
        <taxon>Bacteria</taxon>
        <taxon>Candidatus Buchananiibacteriota</taxon>
    </lineage>
</organism>
<evidence type="ECO:0000259" key="11">
    <source>
        <dbReference type="Pfam" id="PF00133"/>
    </source>
</evidence>
<feature type="domain" description="Methionyl/Valyl/Leucyl/Isoleucyl-tRNA synthetase anticodon-binding" evidence="12">
    <location>
        <begin position="637"/>
        <end position="780"/>
    </location>
</feature>
<feature type="domain" description="Valyl-tRNA synthetase tRNA-binding arm" evidence="13">
    <location>
        <begin position="837"/>
        <end position="902"/>
    </location>
</feature>
<dbReference type="Gene3D" id="1.10.730.10">
    <property type="entry name" value="Isoleucyl-tRNA Synthetase, Domain 1"/>
    <property type="match status" value="1"/>
</dbReference>
<comment type="subunit">
    <text evidence="10">Monomer.</text>
</comment>
<dbReference type="NCBIfam" id="TIGR00422">
    <property type="entry name" value="valS"/>
    <property type="match status" value="1"/>
</dbReference>
<dbReference type="InterPro" id="IPR009080">
    <property type="entry name" value="tRNAsynth_Ia_anticodon-bd"/>
</dbReference>
<evidence type="ECO:0000256" key="10">
    <source>
        <dbReference type="HAMAP-Rule" id="MF_02004"/>
    </source>
</evidence>
<keyword evidence="3 10" id="KW-0547">Nucleotide-binding</keyword>
<dbReference type="EC" id="6.1.1.9" evidence="10"/>
<accession>A0A1G1YH34</accession>
<dbReference type="GO" id="GO:0004832">
    <property type="term" value="F:valine-tRNA ligase activity"/>
    <property type="evidence" value="ECO:0007669"/>
    <property type="project" value="UniProtKB-UniRule"/>
</dbReference>
<dbReference type="SUPFAM" id="SSF50677">
    <property type="entry name" value="ValRS/IleRS/LeuRS editing domain"/>
    <property type="match status" value="1"/>
</dbReference>
<dbReference type="PROSITE" id="PS00178">
    <property type="entry name" value="AA_TRNA_LIGASE_I"/>
    <property type="match status" value="1"/>
</dbReference>
<proteinExistence type="inferred from homology"/>
<comment type="domain">
    <text evidence="10">The C-terminal coiled-coil domain is crucial for aminoacylation activity.</text>
</comment>
<gene>
    <name evidence="10" type="primary">valS</name>
    <name evidence="14" type="ORF">A3A02_00625</name>
</gene>
<dbReference type="InterPro" id="IPR009008">
    <property type="entry name" value="Val/Leu/Ile-tRNA-synth_edit"/>
</dbReference>
<comment type="caution">
    <text evidence="14">The sequence shown here is derived from an EMBL/GenBank/DDBJ whole genome shotgun (WGS) entry which is preliminary data.</text>
</comment>
<dbReference type="FunFam" id="1.10.287.380:FF:000001">
    <property type="entry name" value="Valine--tRNA ligase"/>
    <property type="match status" value="1"/>
</dbReference>
<evidence type="ECO:0000256" key="4">
    <source>
        <dbReference type="ARBA" id="ARBA00022840"/>
    </source>
</evidence>
<name>A0A1G1YH34_9BACT</name>
<dbReference type="InterPro" id="IPR037118">
    <property type="entry name" value="Val-tRNA_synth_C_sf"/>
</dbReference>
<dbReference type="InterPro" id="IPR002300">
    <property type="entry name" value="aa-tRNA-synth_Ia"/>
</dbReference>
<dbReference type="NCBIfam" id="NF004349">
    <property type="entry name" value="PRK05729.1"/>
    <property type="match status" value="1"/>
</dbReference>
<evidence type="ECO:0000256" key="1">
    <source>
        <dbReference type="ARBA" id="ARBA00022490"/>
    </source>
</evidence>
<dbReference type="Pfam" id="PF10458">
    <property type="entry name" value="Val_tRNA-synt_C"/>
    <property type="match status" value="1"/>
</dbReference>
<keyword evidence="1 10" id="KW-0963">Cytoplasm</keyword>
<dbReference type="Pfam" id="PF08264">
    <property type="entry name" value="Anticodon_1"/>
    <property type="match status" value="1"/>
</dbReference>
<evidence type="ECO:0000256" key="5">
    <source>
        <dbReference type="ARBA" id="ARBA00022917"/>
    </source>
</evidence>
<dbReference type="SUPFAM" id="SSF52374">
    <property type="entry name" value="Nucleotidylyl transferase"/>
    <property type="match status" value="1"/>
</dbReference>
<keyword evidence="4 10" id="KW-0067">ATP-binding</keyword>
<comment type="similarity">
    <text evidence="9 10">Belongs to the class-I aminoacyl-tRNA synthetase family. ValS type 1 subfamily.</text>
</comment>
<feature type="domain" description="Aminoacyl-tRNA synthetase class Ia" evidence="11">
    <location>
        <begin position="19"/>
        <end position="591"/>
    </location>
</feature>
<keyword evidence="5 10" id="KW-0648">Protein biosynthesis</keyword>
<dbReference type="Gene3D" id="3.40.50.620">
    <property type="entry name" value="HUPs"/>
    <property type="match status" value="2"/>
</dbReference>
<comment type="catalytic activity">
    <reaction evidence="8 10">
        <text>tRNA(Val) + L-valine + ATP = L-valyl-tRNA(Val) + AMP + diphosphate</text>
        <dbReference type="Rhea" id="RHEA:10704"/>
        <dbReference type="Rhea" id="RHEA-COMP:9672"/>
        <dbReference type="Rhea" id="RHEA-COMP:9708"/>
        <dbReference type="ChEBI" id="CHEBI:30616"/>
        <dbReference type="ChEBI" id="CHEBI:33019"/>
        <dbReference type="ChEBI" id="CHEBI:57762"/>
        <dbReference type="ChEBI" id="CHEBI:78442"/>
        <dbReference type="ChEBI" id="CHEBI:78537"/>
        <dbReference type="ChEBI" id="CHEBI:456215"/>
        <dbReference type="EC" id="6.1.1.9"/>
    </reaction>
</comment>
<dbReference type="InterPro" id="IPR014729">
    <property type="entry name" value="Rossmann-like_a/b/a_fold"/>
</dbReference>
<evidence type="ECO:0000256" key="7">
    <source>
        <dbReference type="ARBA" id="ARBA00023146"/>
    </source>
</evidence>